<dbReference type="RefSeq" id="WP_188817705.1">
    <property type="nucleotide sequence ID" value="NZ_BMOF01000039.1"/>
</dbReference>
<dbReference type="GO" id="GO:0005694">
    <property type="term" value="C:chromosome"/>
    <property type="evidence" value="ECO:0007669"/>
    <property type="project" value="InterPro"/>
</dbReference>
<comment type="caution">
    <text evidence="9">The sequence shown here is derived from an EMBL/GenBank/DDBJ whole genome shotgun (WGS) entry which is preliminary data.</text>
</comment>
<dbReference type="GO" id="GO:0005524">
    <property type="term" value="F:ATP binding"/>
    <property type="evidence" value="ECO:0007669"/>
    <property type="project" value="UniProtKB-UniRule"/>
</dbReference>
<proteinExistence type="inferred from homology"/>
<protein>
    <recommendedName>
        <fullName evidence="7">Chromosome partition protein Smc</fullName>
    </recommendedName>
</protein>
<dbReference type="NCBIfam" id="TIGR02168">
    <property type="entry name" value="SMC_prok_B"/>
    <property type="match status" value="1"/>
</dbReference>
<reference evidence="9" key="2">
    <citation type="submission" date="2020-09" db="EMBL/GenBank/DDBJ databases">
        <authorList>
            <person name="Sun Q."/>
            <person name="Ohkuma M."/>
        </authorList>
    </citation>
    <scope>NUCLEOTIDE SEQUENCE</scope>
    <source>
        <strain evidence="9">JCM 14719</strain>
    </source>
</reference>
<evidence type="ECO:0000313" key="9">
    <source>
        <dbReference type="EMBL" id="GGK04130.1"/>
    </source>
</evidence>
<feature type="domain" description="SMC hinge" evidence="8">
    <location>
        <begin position="518"/>
        <end position="637"/>
    </location>
</feature>
<keyword evidence="3 7" id="KW-0547">Nucleotide-binding</keyword>
<dbReference type="SUPFAM" id="SSF75553">
    <property type="entry name" value="Smc hinge domain"/>
    <property type="match status" value="1"/>
</dbReference>
<dbReference type="GO" id="GO:0005737">
    <property type="term" value="C:cytoplasm"/>
    <property type="evidence" value="ECO:0007669"/>
    <property type="project" value="UniProtKB-SubCell"/>
</dbReference>
<dbReference type="Pfam" id="PF02463">
    <property type="entry name" value="SMC_N"/>
    <property type="match status" value="1"/>
</dbReference>
<dbReference type="GO" id="GO:0007062">
    <property type="term" value="P:sister chromatid cohesion"/>
    <property type="evidence" value="ECO:0007669"/>
    <property type="project" value="InterPro"/>
</dbReference>
<feature type="coiled-coil region" evidence="7">
    <location>
        <begin position="167"/>
        <end position="225"/>
    </location>
</feature>
<dbReference type="SUPFAM" id="SSF52540">
    <property type="entry name" value="P-loop containing nucleoside triphosphate hydrolases"/>
    <property type="match status" value="1"/>
</dbReference>
<comment type="subcellular location">
    <subcellularLocation>
        <location evidence="1 7">Cytoplasm</location>
    </subcellularLocation>
</comment>
<feature type="coiled-coil region" evidence="7">
    <location>
        <begin position="262"/>
        <end position="489"/>
    </location>
</feature>
<evidence type="ECO:0000256" key="5">
    <source>
        <dbReference type="ARBA" id="ARBA00023054"/>
    </source>
</evidence>
<dbReference type="GO" id="GO:0016887">
    <property type="term" value="F:ATP hydrolysis activity"/>
    <property type="evidence" value="ECO:0007669"/>
    <property type="project" value="InterPro"/>
</dbReference>
<dbReference type="InterPro" id="IPR027417">
    <property type="entry name" value="P-loop_NTPase"/>
</dbReference>
<dbReference type="FunFam" id="3.40.50.300:FF:000984">
    <property type="entry name" value="Chromosome partition protein Smc"/>
    <property type="match status" value="1"/>
</dbReference>
<keyword evidence="2 7" id="KW-0963">Cytoplasm</keyword>
<dbReference type="InterPro" id="IPR003395">
    <property type="entry name" value="RecF/RecN/SMC_N"/>
</dbReference>
<dbReference type="GO" id="GO:0030261">
    <property type="term" value="P:chromosome condensation"/>
    <property type="evidence" value="ECO:0007669"/>
    <property type="project" value="InterPro"/>
</dbReference>
<dbReference type="PIRSF" id="PIRSF005719">
    <property type="entry name" value="SMC"/>
    <property type="match status" value="1"/>
</dbReference>
<evidence type="ECO:0000256" key="7">
    <source>
        <dbReference type="HAMAP-Rule" id="MF_01894"/>
    </source>
</evidence>
<dbReference type="InterPro" id="IPR011890">
    <property type="entry name" value="SMC_prok"/>
</dbReference>
<dbReference type="Gene3D" id="1.20.1060.20">
    <property type="match status" value="1"/>
</dbReference>
<evidence type="ECO:0000259" key="8">
    <source>
        <dbReference type="SMART" id="SM00968"/>
    </source>
</evidence>
<keyword evidence="10" id="KW-1185">Reference proteome</keyword>
<accession>A0A8J3BF31</accession>
<evidence type="ECO:0000256" key="1">
    <source>
        <dbReference type="ARBA" id="ARBA00004496"/>
    </source>
</evidence>
<dbReference type="GO" id="GO:0006260">
    <property type="term" value="P:DNA replication"/>
    <property type="evidence" value="ECO:0007669"/>
    <property type="project" value="UniProtKB-UniRule"/>
</dbReference>
<feature type="coiled-coil region" evidence="7">
    <location>
        <begin position="681"/>
        <end position="939"/>
    </location>
</feature>
<comment type="subunit">
    <text evidence="7">Homodimer.</text>
</comment>
<sequence length="1189" mass="132350">MYLKRIELLGFKSFADRTVLEFGPGITAVVGPNGSGKSNITDAVRWVLGEQSAKTLRGSKMEDVIFAGSSARRPKHYAEVSLTLDNQSGALPLEYAEVTVTRRVYRTGESEYAICGQPCRLKDIAELFYDTGVGKEAYALIGQGRVEEIIAAKPEERRAMFEEAAGIVKTKARKREAQRKLEETEANLTRLADILVELENQLGPLAEQAEKARRHQALADALREREIGLLVHDIARRHARWNAAKEVLAQCQAAHNALADELARREAAVAEAQAAFARLEAEREALQQELLALSEEGEKTEGQRDVLRERLRHLDERLAEAEKTAAALVEREAALEAAIRRQRAARAELAAAAERLERQVAEEQERLAEGEEALRAALEQKKAAYIDLLNASAAVRNEIRTAEQHVAQLRQRLERLRASREELATALREKETEEQAAREALARAQEELAGCLGLLREATARQRQAAVRADELREALRRAQGRRETLEARQSVLRELKEGYQGYVQGVREVLQNREAIGGIHGAVAELVSVPKAYELAVETALGGALQHVVVDDEAAGRRAIQFLKERKAGRATFLPLDVIRGRELSAAERNKLAACPDVVGVAADLVRCESRYRDVVSNLLGTVVVVKDLEAANRVARLLGYRHRVVTLDGDVVNPGGSMTGGFSKKGGDAASLLGRQRELDQVTREREAVTAECARLEREAAAARERHAALEAEVDRLRARIEALMKEEQRCKEAVHARQVEAGALRERLALLEADERLYTQEIARLEAELSRAREHLASLAAEEEALAADIRAGEEALAAKARDREALHARVTGLKVELARVREQVEARQAEEERLRRERKQVAAERAALAEQVAAWQAQRRQEAEQLAETERRLAELKATRGRVAQRLSALADEREGRRAALAEQEAALRALRQRLHEAEERLRQAEVRASREDVELENALAALRERYGLSYELARERYAPPEDVEAARREVERLRAEMDALGPVNPGAIEEYERLAERYRFLTEQKADLEAAKAGLYRMIAELDEEMAKRFAHTFAAVRDAFQHVFRHLFGGGKADLVLVDPSDLLATGVEIVAQPPGKKPQVLSLLSGGEKALTAISLLFAFLHVKAVPFCILDEVEAALDEANVRRFARYLRRFADRTQFIVVTHRKGTMEEADALYGVTMQESGVSKLVSVRLEDAQRLVSA</sequence>
<evidence type="ECO:0000256" key="3">
    <source>
        <dbReference type="ARBA" id="ARBA00022741"/>
    </source>
</evidence>
<dbReference type="InterPro" id="IPR036277">
    <property type="entry name" value="SMC_hinge_sf"/>
</dbReference>
<reference evidence="9" key="1">
    <citation type="journal article" date="2014" name="Int. J. Syst. Evol. Microbiol.">
        <title>Complete genome sequence of Corynebacterium casei LMG S-19264T (=DSM 44701T), isolated from a smear-ripened cheese.</title>
        <authorList>
            <consortium name="US DOE Joint Genome Institute (JGI-PGF)"/>
            <person name="Walter F."/>
            <person name="Albersmeier A."/>
            <person name="Kalinowski J."/>
            <person name="Ruckert C."/>
        </authorList>
    </citation>
    <scope>NUCLEOTIDE SEQUENCE</scope>
    <source>
        <strain evidence="9">JCM 14719</strain>
    </source>
</reference>
<dbReference type="Gene3D" id="3.40.50.300">
    <property type="entry name" value="P-loop containing nucleotide triphosphate hydrolases"/>
    <property type="match status" value="2"/>
</dbReference>
<dbReference type="FunFam" id="3.40.50.300:FF:000901">
    <property type="entry name" value="Chromosome partition protein Smc"/>
    <property type="match status" value="1"/>
</dbReference>
<dbReference type="Gene3D" id="3.30.70.1620">
    <property type="match status" value="1"/>
</dbReference>
<gene>
    <name evidence="7 9" type="primary">smc</name>
    <name evidence="9" type="ORF">GCM10007043_17800</name>
</gene>
<feature type="coiled-coil region" evidence="7">
    <location>
        <begin position="996"/>
        <end position="1030"/>
    </location>
</feature>
<comment type="domain">
    <text evidence="7">Contains large globular domains required for ATP hydrolysis at each terminus and a third globular domain forming a flexible hinge near the middle of the molecule. These domains are separated by coiled-coil structures.</text>
</comment>
<dbReference type="InterPro" id="IPR010935">
    <property type="entry name" value="SMC_hinge"/>
</dbReference>
<evidence type="ECO:0000256" key="6">
    <source>
        <dbReference type="ARBA" id="ARBA00023125"/>
    </source>
</evidence>
<dbReference type="GO" id="GO:0007059">
    <property type="term" value="P:chromosome segregation"/>
    <property type="evidence" value="ECO:0007669"/>
    <property type="project" value="UniProtKB-UniRule"/>
</dbReference>
<dbReference type="PANTHER" id="PTHR43977">
    <property type="entry name" value="STRUCTURAL MAINTENANCE OF CHROMOSOMES PROTEIN 3"/>
    <property type="match status" value="1"/>
</dbReference>
<dbReference type="Proteomes" id="UP000637720">
    <property type="component" value="Unassembled WGS sequence"/>
</dbReference>
<dbReference type="InterPro" id="IPR024704">
    <property type="entry name" value="SMC"/>
</dbReference>
<comment type="function">
    <text evidence="7">Required for chromosome condensation and partitioning.</text>
</comment>
<dbReference type="EMBL" id="BMOF01000039">
    <property type="protein sequence ID" value="GGK04130.1"/>
    <property type="molecule type" value="Genomic_DNA"/>
</dbReference>
<name>A0A8J3BF31_9BACI</name>
<dbReference type="Pfam" id="PF06470">
    <property type="entry name" value="SMC_hinge"/>
    <property type="match status" value="1"/>
</dbReference>
<keyword evidence="5 7" id="KW-0175">Coiled coil</keyword>
<evidence type="ECO:0000256" key="4">
    <source>
        <dbReference type="ARBA" id="ARBA00022840"/>
    </source>
</evidence>
<organism evidence="9 10">
    <name type="scientific">Calditerricola satsumensis</name>
    <dbReference type="NCBI Taxonomy" id="373054"/>
    <lineage>
        <taxon>Bacteria</taxon>
        <taxon>Bacillati</taxon>
        <taxon>Bacillota</taxon>
        <taxon>Bacilli</taxon>
        <taxon>Bacillales</taxon>
        <taxon>Bacillaceae</taxon>
        <taxon>Calditerricola</taxon>
    </lineage>
</organism>
<dbReference type="AlphaFoldDB" id="A0A8J3BF31"/>
<dbReference type="SMART" id="SM00968">
    <property type="entry name" value="SMC_hinge"/>
    <property type="match status" value="1"/>
</dbReference>
<keyword evidence="6 7" id="KW-0238">DNA-binding</keyword>
<evidence type="ECO:0000256" key="2">
    <source>
        <dbReference type="ARBA" id="ARBA00022490"/>
    </source>
</evidence>
<dbReference type="CDD" id="cd03278">
    <property type="entry name" value="ABC_SMC_barmotin"/>
    <property type="match status" value="2"/>
</dbReference>
<dbReference type="HAMAP" id="MF_01894">
    <property type="entry name" value="Smc_prok"/>
    <property type="match status" value="1"/>
</dbReference>
<feature type="binding site" evidence="7">
    <location>
        <begin position="32"/>
        <end position="39"/>
    </location>
    <ligand>
        <name>ATP</name>
        <dbReference type="ChEBI" id="CHEBI:30616"/>
    </ligand>
</feature>
<evidence type="ECO:0000313" key="10">
    <source>
        <dbReference type="Proteomes" id="UP000637720"/>
    </source>
</evidence>
<keyword evidence="4 7" id="KW-0067">ATP-binding</keyword>
<comment type="similarity">
    <text evidence="7">Belongs to the SMC family.</text>
</comment>
<dbReference type="GO" id="GO:0003677">
    <property type="term" value="F:DNA binding"/>
    <property type="evidence" value="ECO:0007669"/>
    <property type="project" value="UniProtKB-UniRule"/>
</dbReference>